<sequence>MFTLNNNYYCALTNDTSSSALSWSHQNKGSHPSNKLFCDMESTCQAFNTHSTVKWIDDLDIAPILDFRWEGIIGVELELHPPTLVYEPKQDSFRISFSFKGIEIHILLCDRKFDIEYGNCYWLGFGANKGTRNFLRICAEGKIPFKPGKYAHPPCSNYTRLINEKNIIREDIWNHLSVYKKGNLLEVYLENRPGVWLEYNDTSADRIAVSHVIVRSGVTQKAFMKVHTVRVLPLPQHSAAPTTIALKSSRASSCIALYLRTCRNCGRQNEEVDGWQRIIFRDKENSIGTNSTISIISTQSGSGTSNISSTIENCEVLNCPRDTIGGNCLPFCYPISRFI</sequence>
<proteinExistence type="predicted"/>
<protein>
    <submittedName>
        <fullName evidence="1">Uncharacterized protein</fullName>
    </submittedName>
</protein>
<dbReference type="EMBL" id="JASPKY010000613">
    <property type="protein sequence ID" value="KAK9687957.1"/>
    <property type="molecule type" value="Genomic_DNA"/>
</dbReference>
<evidence type="ECO:0000313" key="1">
    <source>
        <dbReference type="EMBL" id="KAK9687957.1"/>
    </source>
</evidence>
<reference evidence="1 2" key="1">
    <citation type="journal article" date="2024" name="BMC Genomics">
        <title>De novo assembly and annotation of Popillia japonica's genome with initial clues to its potential as an invasive pest.</title>
        <authorList>
            <person name="Cucini C."/>
            <person name="Boschi S."/>
            <person name="Funari R."/>
            <person name="Cardaioli E."/>
            <person name="Iannotti N."/>
            <person name="Marturano G."/>
            <person name="Paoli F."/>
            <person name="Bruttini M."/>
            <person name="Carapelli A."/>
            <person name="Frati F."/>
            <person name="Nardi F."/>
        </authorList>
    </citation>
    <scope>NUCLEOTIDE SEQUENCE [LARGE SCALE GENOMIC DNA]</scope>
    <source>
        <strain evidence="1">DMR45628</strain>
    </source>
</reference>
<evidence type="ECO:0000313" key="2">
    <source>
        <dbReference type="Proteomes" id="UP001458880"/>
    </source>
</evidence>
<dbReference type="Proteomes" id="UP001458880">
    <property type="component" value="Unassembled WGS sequence"/>
</dbReference>
<accession>A0AAW1IEW0</accession>
<dbReference type="AlphaFoldDB" id="A0AAW1IEW0"/>
<comment type="caution">
    <text evidence="1">The sequence shown here is derived from an EMBL/GenBank/DDBJ whole genome shotgun (WGS) entry which is preliminary data.</text>
</comment>
<organism evidence="1 2">
    <name type="scientific">Popillia japonica</name>
    <name type="common">Japanese beetle</name>
    <dbReference type="NCBI Taxonomy" id="7064"/>
    <lineage>
        <taxon>Eukaryota</taxon>
        <taxon>Metazoa</taxon>
        <taxon>Ecdysozoa</taxon>
        <taxon>Arthropoda</taxon>
        <taxon>Hexapoda</taxon>
        <taxon>Insecta</taxon>
        <taxon>Pterygota</taxon>
        <taxon>Neoptera</taxon>
        <taxon>Endopterygota</taxon>
        <taxon>Coleoptera</taxon>
        <taxon>Polyphaga</taxon>
        <taxon>Scarabaeiformia</taxon>
        <taxon>Scarabaeidae</taxon>
        <taxon>Rutelinae</taxon>
        <taxon>Popillia</taxon>
    </lineage>
</organism>
<keyword evidence="2" id="KW-1185">Reference proteome</keyword>
<gene>
    <name evidence="1" type="ORF">QE152_g35898</name>
</gene>
<name>A0AAW1IEW0_POPJA</name>